<organism evidence="4 5">
    <name type="scientific">Dryococelus australis</name>
    <dbReference type="NCBI Taxonomy" id="614101"/>
    <lineage>
        <taxon>Eukaryota</taxon>
        <taxon>Metazoa</taxon>
        <taxon>Ecdysozoa</taxon>
        <taxon>Arthropoda</taxon>
        <taxon>Hexapoda</taxon>
        <taxon>Insecta</taxon>
        <taxon>Pterygota</taxon>
        <taxon>Neoptera</taxon>
        <taxon>Polyneoptera</taxon>
        <taxon>Phasmatodea</taxon>
        <taxon>Verophasmatodea</taxon>
        <taxon>Anareolatae</taxon>
        <taxon>Phasmatidae</taxon>
        <taxon>Eurycanthinae</taxon>
        <taxon>Dryococelus</taxon>
    </lineage>
</organism>
<evidence type="ECO:0000256" key="1">
    <source>
        <dbReference type="PROSITE-ProRule" id="PRU00497"/>
    </source>
</evidence>
<feature type="region of interest" description="Disordered" evidence="2">
    <location>
        <begin position="131"/>
        <end position="157"/>
    </location>
</feature>
<sequence>MMKLAVLCCVLAAALAAPQAPLLKLNPNEPIPIVAQSSVQNEDGSFQNSYESADGTKVDAAGLQKAVGPKGEAGTVIQGAYSFYIDNVLYTLTYVADENGFQPQANYLPTPPPIPEKILEALAYNAAHPEEDNLKRKGHGDQAVSLPTSHQGDPGSIPGRVTPDFRMWESCLTMLLVGGFPRGFPVSPTLSFRRCSILTSITLIGSPDHDVKSRPNLFTHFAHALCAERHCKASEIFESRN</sequence>
<protein>
    <submittedName>
        <fullName evidence="4">Uncharacterized protein</fullName>
    </submittedName>
</protein>
<proteinExistence type="predicted"/>
<evidence type="ECO:0000256" key="2">
    <source>
        <dbReference type="SAM" id="MobiDB-lite"/>
    </source>
</evidence>
<keyword evidence="5" id="KW-1185">Reference proteome</keyword>
<dbReference type="InterPro" id="IPR000618">
    <property type="entry name" value="Insect_cuticle"/>
</dbReference>
<keyword evidence="1" id="KW-0193">Cuticle</keyword>
<name>A0ABQ9HZJ0_9NEOP</name>
<evidence type="ECO:0000256" key="3">
    <source>
        <dbReference type="SAM" id="SignalP"/>
    </source>
</evidence>
<comment type="caution">
    <text evidence="4">The sequence shown here is derived from an EMBL/GenBank/DDBJ whole genome shotgun (WGS) entry which is preliminary data.</text>
</comment>
<evidence type="ECO:0000313" key="4">
    <source>
        <dbReference type="EMBL" id="KAJ8889178.1"/>
    </source>
</evidence>
<dbReference type="InterPro" id="IPR050468">
    <property type="entry name" value="Cuticle_Struct_Prot"/>
</dbReference>
<dbReference type="Proteomes" id="UP001159363">
    <property type="component" value="Chromosome 3"/>
</dbReference>
<evidence type="ECO:0000313" key="5">
    <source>
        <dbReference type="Proteomes" id="UP001159363"/>
    </source>
</evidence>
<dbReference type="EMBL" id="JARBHB010000003">
    <property type="protein sequence ID" value="KAJ8889178.1"/>
    <property type="molecule type" value="Genomic_DNA"/>
</dbReference>
<feature type="chain" id="PRO_5045356952" evidence="3">
    <location>
        <begin position="17"/>
        <end position="241"/>
    </location>
</feature>
<gene>
    <name evidence="4" type="ORF">PR048_008672</name>
</gene>
<dbReference type="PANTHER" id="PTHR10380">
    <property type="entry name" value="CUTICLE PROTEIN"/>
    <property type="match status" value="1"/>
</dbReference>
<accession>A0ABQ9HZJ0</accession>
<feature type="signal peptide" evidence="3">
    <location>
        <begin position="1"/>
        <end position="16"/>
    </location>
</feature>
<dbReference type="PANTHER" id="PTHR10380:SF241">
    <property type="entry name" value="CUTICULAR PROTEIN 47EG-RELATED"/>
    <property type="match status" value="1"/>
</dbReference>
<keyword evidence="3" id="KW-0732">Signal</keyword>
<reference evidence="4 5" key="1">
    <citation type="submission" date="2023-02" db="EMBL/GenBank/DDBJ databases">
        <title>LHISI_Scaffold_Assembly.</title>
        <authorList>
            <person name="Stuart O.P."/>
            <person name="Cleave R."/>
            <person name="Magrath M.J.L."/>
            <person name="Mikheyev A.S."/>
        </authorList>
    </citation>
    <scope>NUCLEOTIDE SEQUENCE [LARGE SCALE GENOMIC DNA]</scope>
    <source>
        <strain evidence="4">Daus_M_001</strain>
        <tissue evidence="4">Leg muscle</tissue>
    </source>
</reference>
<dbReference type="Pfam" id="PF00379">
    <property type="entry name" value="Chitin_bind_4"/>
    <property type="match status" value="1"/>
</dbReference>
<dbReference type="PROSITE" id="PS51155">
    <property type="entry name" value="CHIT_BIND_RR_2"/>
    <property type="match status" value="1"/>
</dbReference>